<proteinExistence type="inferred from homology"/>
<evidence type="ECO:0000256" key="5">
    <source>
        <dbReference type="ARBA" id="ARBA00022840"/>
    </source>
</evidence>
<feature type="domain" description="Rho RNA-BD" evidence="12">
    <location>
        <begin position="51"/>
        <end position="125"/>
    </location>
</feature>
<evidence type="ECO:0000256" key="9">
    <source>
        <dbReference type="HAMAP-Rule" id="MF_01884"/>
    </source>
</evidence>
<dbReference type="GO" id="GO:0016787">
    <property type="term" value="F:hydrolase activity"/>
    <property type="evidence" value="ECO:0007669"/>
    <property type="project" value="UniProtKB-KW"/>
</dbReference>
<evidence type="ECO:0000313" key="14">
    <source>
        <dbReference type="Proteomes" id="UP000568839"/>
    </source>
</evidence>
<dbReference type="SUPFAM" id="SSF52540">
    <property type="entry name" value="P-loop containing nucleoside triphosphate hydrolases"/>
    <property type="match status" value="1"/>
</dbReference>
<comment type="caution">
    <text evidence="9">Lacks conserved residue(s) required for the propagation of feature annotation.</text>
</comment>
<evidence type="ECO:0000256" key="3">
    <source>
        <dbReference type="ARBA" id="ARBA00022801"/>
    </source>
</evidence>
<evidence type="ECO:0000256" key="11">
    <source>
        <dbReference type="PROSITE-ProRule" id="PRU01203"/>
    </source>
</evidence>
<keyword evidence="1 9" id="KW-0806">Transcription termination</keyword>
<dbReference type="SUPFAM" id="SSF68912">
    <property type="entry name" value="Rho N-terminal domain-like"/>
    <property type="match status" value="1"/>
</dbReference>
<feature type="binding site" evidence="9">
    <location>
        <begin position="180"/>
        <end position="185"/>
    </location>
    <ligand>
        <name>ATP</name>
        <dbReference type="ChEBI" id="CHEBI:30616"/>
    </ligand>
</feature>
<sequence>MLSLSLAELEGKTLRDLYRLAKEFKISYYSKLTKQELIFAILKGQAEQDGLMFMEGVLEIIQTEGYGFLRPINYLPSSQDIYISASQIRRFDLRNGDKVSGKVRKPKDNERYHGLLQVEAVNGDEPDASKERPHFPALTPLFPDERIRLETNPGRLSARIIDIVTPVGFGQRGLIVAPPKAGKTSLLKQVANSITENHPNSELIMLLIDERPEEVTDIERSVKGEVVHSTFDEVPENHIKVTELVLERAMRLVEQKKDVVILMDSITRLARAYNLVIPPSGRTLSGGIDPAAFHRPKRFFGAARNIEEGGSMTILATALVDTGSRMDDVIYEEFKGTGNMELHLDRRLAERRIFPSIDIRRSSTRKEELLISKGQLESLWAMRKTMNDSPEFVDHFIRRIKDTKTNDEFFERMERDKARANSQQKSSSSS</sequence>
<dbReference type="CDD" id="cd01128">
    <property type="entry name" value="rho_factor_C"/>
    <property type="match status" value="1"/>
</dbReference>
<dbReference type="SUPFAM" id="SSF50249">
    <property type="entry name" value="Nucleic acid-binding proteins"/>
    <property type="match status" value="1"/>
</dbReference>
<dbReference type="PROSITE" id="PS51856">
    <property type="entry name" value="RHO_RNA_BD"/>
    <property type="match status" value="1"/>
</dbReference>
<dbReference type="InterPro" id="IPR012340">
    <property type="entry name" value="NA-bd_OB-fold"/>
</dbReference>
<keyword evidence="8 9" id="KW-0804">Transcription</keyword>
<keyword evidence="14" id="KW-1185">Reference proteome</keyword>
<dbReference type="SMART" id="SM00357">
    <property type="entry name" value="CSP"/>
    <property type="match status" value="1"/>
</dbReference>
<dbReference type="GO" id="GO:0005524">
    <property type="term" value="F:ATP binding"/>
    <property type="evidence" value="ECO:0007669"/>
    <property type="project" value="UniProtKB-UniRule"/>
</dbReference>
<dbReference type="GO" id="GO:0004386">
    <property type="term" value="F:helicase activity"/>
    <property type="evidence" value="ECO:0007669"/>
    <property type="project" value="UniProtKB-UniRule"/>
</dbReference>
<dbReference type="InterPro" id="IPR027417">
    <property type="entry name" value="P-loop_NTPase"/>
</dbReference>
<evidence type="ECO:0000256" key="10">
    <source>
        <dbReference type="NCBIfam" id="TIGR00767"/>
    </source>
</evidence>
<evidence type="ECO:0000256" key="7">
    <source>
        <dbReference type="ARBA" id="ARBA00023015"/>
    </source>
</evidence>
<dbReference type="InterPro" id="IPR003593">
    <property type="entry name" value="AAA+_ATPase"/>
</dbReference>
<protein>
    <recommendedName>
        <fullName evidence="9 10">Transcription termination factor Rho</fullName>
        <ecNumber evidence="9 10">3.6.4.-</ecNumber>
    </recommendedName>
    <alternativeName>
        <fullName evidence="9">ATP-dependent helicase Rho</fullName>
    </alternativeName>
</protein>
<dbReference type="Pfam" id="PF07497">
    <property type="entry name" value="Rho_RNA_bind"/>
    <property type="match status" value="1"/>
</dbReference>
<dbReference type="EC" id="3.6.4.-" evidence="9 10"/>
<dbReference type="Gene3D" id="3.40.50.300">
    <property type="entry name" value="P-loop containing nucleotide triphosphate hydrolases"/>
    <property type="match status" value="1"/>
</dbReference>
<dbReference type="GO" id="GO:0008186">
    <property type="term" value="F:ATP-dependent activity, acting on RNA"/>
    <property type="evidence" value="ECO:0007669"/>
    <property type="project" value="UniProtKB-UniRule"/>
</dbReference>
<dbReference type="InterPro" id="IPR041703">
    <property type="entry name" value="Rho_factor_ATP-bd"/>
</dbReference>
<gene>
    <name evidence="9" type="primary">rho</name>
    <name evidence="13" type="ORF">HNR44_002465</name>
</gene>
<dbReference type="Proteomes" id="UP000568839">
    <property type="component" value="Unassembled WGS sequence"/>
</dbReference>
<comment type="similarity">
    <text evidence="9 11">Belongs to the Rho family.</text>
</comment>
<dbReference type="EMBL" id="JACHHJ010000003">
    <property type="protein sequence ID" value="MBB6450482.1"/>
    <property type="molecule type" value="Genomic_DNA"/>
</dbReference>
<dbReference type="SMART" id="SM00959">
    <property type="entry name" value="Rho_N"/>
    <property type="match status" value="1"/>
</dbReference>
<organism evidence="13 14">
    <name type="scientific">Geomicrobium halophilum</name>
    <dbReference type="NCBI Taxonomy" id="549000"/>
    <lineage>
        <taxon>Bacteria</taxon>
        <taxon>Bacillati</taxon>
        <taxon>Bacillota</taxon>
        <taxon>Bacilli</taxon>
        <taxon>Bacillales</taxon>
        <taxon>Geomicrobium</taxon>
    </lineage>
</organism>
<evidence type="ECO:0000259" key="12">
    <source>
        <dbReference type="PROSITE" id="PS51856"/>
    </source>
</evidence>
<comment type="caution">
    <text evidence="13">The sequence shown here is derived from an EMBL/GenBank/DDBJ whole genome shotgun (WGS) entry which is preliminary data.</text>
</comment>
<comment type="subunit">
    <text evidence="9">Homohexamer. The homohexamer assembles into an open ring structure.</text>
</comment>
<accession>A0A841PZX6</accession>
<keyword evidence="3 9" id="KW-0378">Hydrolase</keyword>
<evidence type="ECO:0000256" key="8">
    <source>
        <dbReference type="ARBA" id="ARBA00023163"/>
    </source>
</evidence>
<dbReference type="PANTHER" id="PTHR46425:SF1">
    <property type="entry name" value="TRANSCRIPTION TERMINATION FACTOR RHO"/>
    <property type="match status" value="1"/>
</dbReference>
<name>A0A841PZX6_9BACL</name>
<evidence type="ECO:0000256" key="4">
    <source>
        <dbReference type="ARBA" id="ARBA00022806"/>
    </source>
</evidence>
<dbReference type="Pfam" id="PF07498">
    <property type="entry name" value="Rho_N"/>
    <property type="match status" value="1"/>
</dbReference>
<keyword evidence="6 9" id="KW-0694">RNA-binding</keyword>
<dbReference type="NCBIfam" id="TIGR00767">
    <property type="entry name" value="rho"/>
    <property type="match status" value="1"/>
</dbReference>
<dbReference type="InterPro" id="IPR011113">
    <property type="entry name" value="Rho_RNA-bd"/>
</dbReference>
<dbReference type="CDD" id="cd04459">
    <property type="entry name" value="Rho_CSD"/>
    <property type="match status" value="1"/>
</dbReference>
<dbReference type="FunFam" id="3.40.50.300:FF:000072">
    <property type="entry name" value="Transcription termination factor Rho"/>
    <property type="match status" value="1"/>
</dbReference>
<dbReference type="InterPro" id="IPR011112">
    <property type="entry name" value="Rho-like_N"/>
</dbReference>
<keyword evidence="7 9" id="KW-0805">Transcription regulation</keyword>
<evidence type="ECO:0000256" key="2">
    <source>
        <dbReference type="ARBA" id="ARBA00022741"/>
    </source>
</evidence>
<dbReference type="HAMAP" id="MF_01884">
    <property type="entry name" value="Rho"/>
    <property type="match status" value="1"/>
</dbReference>
<evidence type="ECO:0000256" key="6">
    <source>
        <dbReference type="ARBA" id="ARBA00022884"/>
    </source>
</evidence>
<dbReference type="AlphaFoldDB" id="A0A841PZX6"/>
<evidence type="ECO:0000313" key="13">
    <source>
        <dbReference type="EMBL" id="MBB6450482.1"/>
    </source>
</evidence>
<reference evidence="13 14" key="1">
    <citation type="submission" date="2020-08" db="EMBL/GenBank/DDBJ databases">
        <title>Genomic Encyclopedia of Type Strains, Phase IV (KMG-IV): sequencing the most valuable type-strain genomes for metagenomic binning, comparative biology and taxonomic classification.</title>
        <authorList>
            <person name="Goeker M."/>
        </authorList>
    </citation>
    <scope>NUCLEOTIDE SEQUENCE [LARGE SCALE GENOMIC DNA]</scope>
    <source>
        <strain evidence="13 14">DSM 21769</strain>
    </source>
</reference>
<feature type="binding site" evidence="9">
    <location>
        <begin position="168"/>
        <end position="173"/>
    </location>
    <ligand>
        <name>ATP</name>
        <dbReference type="ChEBI" id="CHEBI:30616"/>
    </ligand>
</feature>
<dbReference type="Pfam" id="PF00006">
    <property type="entry name" value="ATP-synt_ab"/>
    <property type="match status" value="1"/>
</dbReference>
<keyword evidence="2 9" id="KW-0547">Nucleotide-binding</keyword>
<dbReference type="InterPro" id="IPR036269">
    <property type="entry name" value="Rho_N_sf"/>
</dbReference>
<dbReference type="NCBIfam" id="NF006886">
    <property type="entry name" value="PRK09376.1"/>
    <property type="match status" value="1"/>
</dbReference>
<dbReference type="Gene3D" id="2.40.50.140">
    <property type="entry name" value="Nucleic acid-binding proteins"/>
    <property type="match status" value="1"/>
</dbReference>
<feature type="binding site" evidence="9">
    <location>
        <position position="211"/>
    </location>
    <ligand>
        <name>ATP</name>
        <dbReference type="ChEBI" id="CHEBI:30616"/>
    </ligand>
</feature>
<comment type="function">
    <text evidence="9">Facilitates transcription termination by a mechanism that involves Rho binding to the nascent RNA, activation of Rho's RNA-dependent ATPase activity, and release of the mRNA from the DNA template.</text>
</comment>
<dbReference type="SMART" id="SM00382">
    <property type="entry name" value="AAA"/>
    <property type="match status" value="1"/>
</dbReference>
<dbReference type="GO" id="GO:0006353">
    <property type="term" value="P:DNA-templated transcription termination"/>
    <property type="evidence" value="ECO:0007669"/>
    <property type="project" value="UniProtKB-UniRule"/>
</dbReference>
<dbReference type="PANTHER" id="PTHR46425">
    <property type="entry name" value="TRANSCRIPTION TERMINATION FACTOR RHO"/>
    <property type="match status" value="1"/>
</dbReference>
<keyword evidence="4 9" id="KW-0347">Helicase</keyword>
<keyword evidence="5 9" id="KW-0067">ATP-binding</keyword>
<dbReference type="InterPro" id="IPR004665">
    <property type="entry name" value="Term_rho"/>
</dbReference>
<dbReference type="GO" id="GO:0003723">
    <property type="term" value="F:RNA binding"/>
    <property type="evidence" value="ECO:0007669"/>
    <property type="project" value="UniProtKB-UniRule"/>
</dbReference>
<dbReference type="Gene3D" id="1.10.720.10">
    <property type="match status" value="1"/>
</dbReference>
<evidence type="ECO:0000256" key="1">
    <source>
        <dbReference type="ARBA" id="ARBA00022472"/>
    </source>
</evidence>
<dbReference type="InterPro" id="IPR000194">
    <property type="entry name" value="ATPase_F1/V1/A1_a/bsu_nucl-bd"/>
</dbReference>
<dbReference type="InterPro" id="IPR011129">
    <property type="entry name" value="CSD"/>
</dbReference>